<reference evidence="1 2" key="1">
    <citation type="submission" date="2024-07" db="EMBL/GenBank/DDBJ databases">
        <title>Section-level genome sequencing and comparative genomics of Aspergillus sections Usti and Cavernicolus.</title>
        <authorList>
            <consortium name="Lawrence Berkeley National Laboratory"/>
            <person name="Nybo J.L."/>
            <person name="Vesth T.C."/>
            <person name="Theobald S."/>
            <person name="Frisvad J.C."/>
            <person name="Larsen T.O."/>
            <person name="Kjaerboelling I."/>
            <person name="Rothschild-Mancinelli K."/>
            <person name="Lyhne E.K."/>
            <person name="Kogle M.E."/>
            <person name="Barry K."/>
            <person name="Clum A."/>
            <person name="Na H."/>
            <person name="Ledsgaard L."/>
            <person name="Lin J."/>
            <person name="Lipzen A."/>
            <person name="Kuo A."/>
            <person name="Riley R."/>
            <person name="Mondo S."/>
            <person name="Labutti K."/>
            <person name="Haridas S."/>
            <person name="Pangalinan J."/>
            <person name="Salamov A.A."/>
            <person name="Simmons B.A."/>
            <person name="Magnuson J.K."/>
            <person name="Chen J."/>
            <person name="Drula E."/>
            <person name="Henrissat B."/>
            <person name="Wiebenga A."/>
            <person name="Lubbers R.J."/>
            <person name="Gomes A.C."/>
            <person name="Macurrencykelacurrency M.R."/>
            <person name="Stajich J."/>
            <person name="Grigoriev I.V."/>
            <person name="Mortensen U.H."/>
            <person name="De Vries R.P."/>
            <person name="Baker S.E."/>
            <person name="Andersen M.R."/>
        </authorList>
    </citation>
    <scope>NUCLEOTIDE SEQUENCE [LARGE SCALE GENOMIC DNA]</scope>
    <source>
        <strain evidence="1 2">CBS 449.75</strain>
    </source>
</reference>
<evidence type="ECO:0000313" key="2">
    <source>
        <dbReference type="Proteomes" id="UP001610432"/>
    </source>
</evidence>
<comment type="caution">
    <text evidence="1">The sequence shown here is derived from an EMBL/GenBank/DDBJ whole genome shotgun (WGS) entry which is preliminary data.</text>
</comment>
<protein>
    <submittedName>
        <fullName evidence="1">Uncharacterized protein</fullName>
    </submittedName>
</protein>
<dbReference type="RefSeq" id="XP_070886466.1">
    <property type="nucleotide sequence ID" value="XM_071032878.1"/>
</dbReference>
<sequence length="185" mass="21681">MATTPPFDPGLGTLSRLPPEIRLCIYDWIPPYKRERHMQLRITHNPRSGLGILCASRKLYDEFSHHLYHGADLHFCMSPRISKSWVTVSILQLYWCSWRFWHPDPYIRAFRNFPYHRVSVYIDVSAPNPEDGVQLIILWRKVNQLVDMLAKASSIKQLTLSYYKSPKGHDWTRDGRLATSVDLLD</sequence>
<dbReference type="EMBL" id="JBFXLQ010000018">
    <property type="protein sequence ID" value="KAL2867487.1"/>
    <property type="molecule type" value="Genomic_DNA"/>
</dbReference>
<organism evidence="1 2">
    <name type="scientific">Aspergillus lucknowensis</name>
    <dbReference type="NCBI Taxonomy" id="176173"/>
    <lineage>
        <taxon>Eukaryota</taxon>
        <taxon>Fungi</taxon>
        <taxon>Dikarya</taxon>
        <taxon>Ascomycota</taxon>
        <taxon>Pezizomycotina</taxon>
        <taxon>Eurotiomycetes</taxon>
        <taxon>Eurotiomycetidae</taxon>
        <taxon>Eurotiales</taxon>
        <taxon>Aspergillaceae</taxon>
        <taxon>Aspergillus</taxon>
        <taxon>Aspergillus subgen. Nidulantes</taxon>
    </lineage>
</organism>
<gene>
    <name evidence="1" type="ORF">BJX67DRAFT_380837</name>
</gene>
<proteinExistence type="predicted"/>
<keyword evidence="2" id="KW-1185">Reference proteome</keyword>
<name>A0ABR4LSG4_9EURO</name>
<dbReference type="Proteomes" id="UP001610432">
    <property type="component" value="Unassembled WGS sequence"/>
</dbReference>
<accession>A0ABR4LSG4</accession>
<evidence type="ECO:0000313" key="1">
    <source>
        <dbReference type="EMBL" id="KAL2867487.1"/>
    </source>
</evidence>
<dbReference type="GeneID" id="98147950"/>